<gene>
    <name evidence="2" type="ORF">POM88_012637</name>
</gene>
<sequence>MRNTCTRKAQSSTPVQSKNKRKVYDGIDNIDVETLQVASGDEQSEVQRSIEDIGSDVKRIKREIRVSDEFRERFVAKEIEYRTILSGKPIADAMHDIHRRFAQDLTQALGTAFRATGVDIVWPDFGADSVYPPPDTPPEEGGTADD</sequence>
<evidence type="ECO:0000256" key="1">
    <source>
        <dbReference type="SAM" id="MobiDB-lite"/>
    </source>
</evidence>
<proteinExistence type="predicted"/>
<feature type="compositionally biased region" description="Polar residues" evidence="1">
    <location>
        <begin position="1"/>
        <end position="17"/>
    </location>
</feature>
<dbReference type="Proteomes" id="UP001237642">
    <property type="component" value="Unassembled WGS sequence"/>
</dbReference>
<name>A0AAD8IZF2_9APIA</name>
<feature type="region of interest" description="Disordered" evidence="1">
    <location>
        <begin position="126"/>
        <end position="146"/>
    </location>
</feature>
<protein>
    <submittedName>
        <fullName evidence="2">Uncharacterized protein</fullName>
    </submittedName>
</protein>
<evidence type="ECO:0000313" key="3">
    <source>
        <dbReference type="Proteomes" id="UP001237642"/>
    </source>
</evidence>
<accession>A0AAD8IZF2</accession>
<dbReference type="AlphaFoldDB" id="A0AAD8IZF2"/>
<keyword evidence="3" id="KW-1185">Reference proteome</keyword>
<dbReference type="EMBL" id="JAUIZM010000003">
    <property type="protein sequence ID" value="KAK1393581.1"/>
    <property type="molecule type" value="Genomic_DNA"/>
</dbReference>
<reference evidence="2" key="1">
    <citation type="submission" date="2023-02" db="EMBL/GenBank/DDBJ databases">
        <title>Genome of toxic invasive species Heracleum sosnowskyi carries increased number of genes despite the absence of recent whole-genome duplications.</title>
        <authorList>
            <person name="Schelkunov M."/>
            <person name="Shtratnikova V."/>
            <person name="Makarenko M."/>
            <person name="Klepikova A."/>
            <person name="Omelchenko D."/>
            <person name="Novikova G."/>
            <person name="Obukhova E."/>
            <person name="Bogdanov V."/>
            <person name="Penin A."/>
            <person name="Logacheva M."/>
        </authorList>
    </citation>
    <scope>NUCLEOTIDE SEQUENCE</scope>
    <source>
        <strain evidence="2">Hsosn_3</strain>
        <tissue evidence="2">Leaf</tissue>
    </source>
</reference>
<evidence type="ECO:0000313" key="2">
    <source>
        <dbReference type="EMBL" id="KAK1393581.1"/>
    </source>
</evidence>
<organism evidence="2 3">
    <name type="scientific">Heracleum sosnowskyi</name>
    <dbReference type="NCBI Taxonomy" id="360622"/>
    <lineage>
        <taxon>Eukaryota</taxon>
        <taxon>Viridiplantae</taxon>
        <taxon>Streptophyta</taxon>
        <taxon>Embryophyta</taxon>
        <taxon>Tracheophyta</taxon>
        <taxon>Spermatophyta</taxon>
        <taxon>Magnoliopsida</taxon>
        <taxon>eudicotyledons</taxon>
        <taxon>Gunneridae</taxon>
        <taxon>Pentapetalae</taxon>
        <taxon>asterids</taxon>
        <taxon>campanulids</taxon>
        <taxon>Apiales</taxon>
        <taxon>Apiaceae</taxon>
        <taxon>Apioideae</taxon>
        <taxon>apioid superclade</taxon>
        <taxon>Tordylieae</taxon>
        <taxon>Tordyliinae</taxon>
        <taxon>Heracleum</taxon>
    </lineage>
</organism>
<feature type="region of interest" description="Disordered" evidence="1">
    <location>
        <begin position="1"/>
        <end position="20"/>
    </location>
</feature>
<reference evidence="2" key="2">
    <citation type="submission" date="2023-05" db="EMBL/GenBank/DDBJ databases">
        <authorList>
            <person name="Schelkunov M.I."/>
        </authorList>
    </citation>
    <scope>NUCLEOTIDE SEQUENCE</scope>
    <source>
        <strain evidence="2">Hsosn_3</strain>
        <tissue evidence="2">Leaf</tissue>
    </source>
</reference>
<comment type="caution">
    <text evidence="2">The sequence shown here is derived from an EMBL/GenBank/DDBJ whole genome shotgun (WGS) entry which is preliminary data.</text>
</comment>